<name>A0A6N8E7N4_9GAMM</name>
<feature type="signal peptide" evidence="1">
    <location>
        <begin position="1"/>
        <end position="33"/>
    </location>
</feature>
<comment type="caution">
    <text evidence="2">The sequence shown here is derived from an EMBL/GenBank/DDBJ whole genome shotgun (WGS) entry which is preliminary data.</text>
</comment>
<evidence type="ECO:0000256" key="1">
    <source>
        <dbReference type="SAM" id="SignalP"/>
    </source>
</evidence>
<dbReference type="AlphaFoldDB" id="A0A6N8E7N4"/>
<dbReference type="Proteomes" id="UP000434044">
    <property type="component" value="Unassembled WGS sequence"/>
</dbReference>
<proteinExistence type="predicted"/>
<keyword evidence="3" id="KW-1185">Reference proteome</keyword>
<evidence type="ECO:0000313" key="3">
    <source>
        <dbReference type="Proteomes" id="UP000434044"/>
    </source>
</evidence>
<accession>A0A6N8E7N4</accession>
<feature type="chain" id="PRO_5026765208" evidence="1">
    <location>
        <begin position="34"/>
        <end position="120"/>
    </location>
</feature>
<organism evidence="2 3">
    <name type="scientific">Allochromatium palmeri</name>
    <dbReference type="NCBI Taxonomy" id="231048"/>
    <lineage>
        <taxon>Bacteria</taxon>
        <taxon>Pseudomonadati</taxon>
        <taxon>Pseudomonadota</taxon>
        <taxon>Gammaproteobacteria</taxon>
        <taxon>Chromatiales</taxon>
        <taxon>Chromatiaceae</taxon>
        <taxon>Allochromatium</taxon>
    </lineage>
</organism>
<keyword evidence="1" id="KW-0732">Signal</keyword>
<reference evidence="2 3" key="1">
    <citation type="submission" date="2019-11" db="EMBL/GenBank/DDBJ databases">
        <title>Whole-genome sequence of the anaerobic purple sulfur bacterium Allochromatium palmeri DSM 15591.</title>
        <authorList>
            <person name="Kyndt J.A."/>
            <person name="Meyer T.E."/>
        </authorList>
    </citation>
    <scope>NUCLEOTIDE SEQUENCE [LARGE SCALE GENOMIC DNA]</scope>
    <source>
        <strain evidence="2 3">DSM 15591</strain>
    </source>
</reference>
<evidence type="ECO:0000313" key="2">
    <source>
        <dbReference type="EMBL" id="MTW19591.1"/>
    </source>
</evidence>
<gene>
    <name evidence="2" type="ORF">GJ668_00615</name>
</gene>
<dbReference type="OrthoDB" id="5770267at2"/>
<protein>
    <submittedName>
        <fullName evidence="2">Uncharacterized protein</fullName>
    </submittedName>
</protein>
<sequence>MNTAHAFQRQRVTLRHGFWLISALALSVLTACASSGDQVSGAMEVTIKPGDTANCDSSPCQVSLQMPPGSGTYEVTGNEVKIGDFPAGQTVSLGSLWQSNAIKVVGANVPAAYVYIPSQP</sequence>
<dbReference type="EMBL" id="WNKT01000001">
    <property type="protein sequence ID" value="MTW19591.1"/>
    <property type="molecule type" value="Genomic_DNA"/>
</dbReference>